<feature type="domain" description="DOCKER" evidence="4">
    <location>
        <begin position="378"/>
        <end position="906"/>
    </location>
</feature>
<evidence type="ECO:0000256" key="2">
    <source>
        <dbReference type="PROSITE-ProRule" id="PRU00984"/>
    </source>
</evidence>
<proteinExistence type="inferred from homology"/>
<dbReference type="InterPro" id="IPR026791">
    <property type="entry name" value="DOCK"/>
</dbReference>
<organism evidence="5 6">
    <name type="scientific">Schistosoma margrebowiei</name>
    <dbReference type="NCBI Taxonomy" id="48269"/>
    <lineage>
        <taxon>Eukaryota</taxon>
        <taxon>Metazoa</taxon>
        <taxon>Spiralia</taxon>
        <taxon>Lophotrochozoa</taxon>
        <taxon>Platyhelminthes</taxon>
        <taxon>Trematoda</taxon>
        <taxon>Digenea</taxon>
        <taxon>Strigeidida</taxon>
        <taxon>Schistosomatoidea</taxon>
        <taxon>Schistosomatidae</taxon>
        <taxon>Schistosoma</taxon>
    </lineage>
</organism>
<keyword evidence="1" id="KW-0344">Guanine-nucleotide releasing factor</keyword>
<evidence type="ECO:0000259" key="4">
    <source>
        <dbReference type="PROSITE" id="PS51651"/>
    </source>
</evidence>
<dbReference type="InterPro" id="IPR046773">
    <property type="entry name" value="DOCKER_Lobe_C"/>
</dbReference>
<reference evidence="5 6" key="1">
    <citation type="submission" date="2018-11" db="EMBL/GenBank/DDBJ databases">
        <authorList>
            <consortium name="Pathogen Informatics"/>
        </authorList>
    </citation>
    <scope>NUCLEOTIDE SEQUENCE [LARGE SCALE GENOMIC DNA]</scope>
    <source>
        <strain evidence="5 6">Zambia</strain>
    </source>
</reference>
<accession>A0A3P7WJY5</accession>
<dbReference type="InterPro" id="IPR043162">
    <property type="entry name" value="DOCK_C_lobe_C"/>
</dbReference>
<name>A0A3P7WJY5_9TREM</name>
<dbReference type="Pfam" id="PF20421">
    <property type="entry name" value="DHR-2_Lobe_C"/>
    <property type="match status" value="1"/>
</dbReference>
<comment type="similarity">
    <text evidence="2">Belongs to the DOCK family.</text>
</comment>
<evidence type="ECO:0000256" key="3">
    <source>
        <dbReference type="SAM" id="MobiDB-lite"/>
    </source>
</evidence>
<protein>
    <recommendedName>
        <fullName evidence="4">DOCKER domain-containing protein</fullName>
    </recommendedName>
</protein>
<dbReference type="Pfam" id="PF20422">
    <property type="entry name" value="DHR-2_Lobe_B"/>
    <property type="match status" value="1"/>
</dbReference>
<dbReference type="GO" id="GO:0007264">
    <property type="term" value="P:small GTPase-mediated signal transduction"/>
    <property type="evidence" value="ECO:0007669"/>
    <property type="project" value="InterPro"/>
</dbReference>
<dbReference type="InterPro" id="IPR046769">
    <property type="entry name" value="DOCKER_Lobe_A"/>
</dbReference>
<dbReference type="PANTHER" id="PTHR23317">
    <property type="entry name" value="DEDICATOR OF CYTOKINESIS DOCK"/>
    <property type="match status" value="1"/>
</dbReference>
<feature type="region of interest" description="Disordered" evidence="3">
    <location>
        <begin position="881"/>
        <end position="906"/>
    </location>
</feature>
<dbReference type="PROSITE" id="PS51651">
    <property type="entry name" value="DOCKER"/>
    <property type="match status" value="1"/>
</dbReference>
<evidence type="ECO:0000313" key="5">
    <source>
        <dbReference type="EMBL" id="VDO47167.1"/>
    </source>
</evidence>
<dbReference type="Pfam" id="PF06920">
    <property type="entry name" value="DHR-2_Lobe_A"/>
    <property type="match status" value="1"/>
</dbReference>
<dbReference type="Gene3D" id="1.25.40.410">
    <property type="match status" value="1"/>
</dbReference>
<dbReference type="InterPro" id="IPR046770">
    <property type="entry name" value="DOCKER_Lobe_B"/>
</dbReference>
<dbReference type="AlphaFoldDB" id="A0A3P7WJY5"/>
<keyword evidence="6" id="KW-1185">Reference proteome</keyword>
<dbReference type="PANTHER" id="PTHR23317:SF26">
    <property type="entry name" value="ZIZIMIN, ISOFORM K"/>
    <property type="match status" value="1"/>
</dbReference>
<evidence type="ECO:0000256" key="1">
    <source>
        <dbReference type="ARBA" id="ARBA00022658"/>
    </source>
</evidence>
<dbReference type="Proteomes" id="UP000277204">
    <property type="component" value="Unassembled WGS sequence"/>
</dbReference>
<evidence type="ECO:0000313" key="6">
    <source>
        <dbReference type="Proteomes" id="UP000277204"/>
    </source>
</evidence>
<sequence>MLTKNVNELTPEEGLDNTPKMKVLLKANLATESSLIILDLLSTFTTVFKSELNLCKPNDPVFCSIIETYICILSNNPSDYVIRHTFSALRVFINQNSQTLFSESTDILSMLCLAGLRCSNQCFLSLSSVLSSPSLSVSSIPPPRTTTTTACSVSNSTDSNTNTLSDKNSQISFLTNNINTTSSDTTASIKYKPPILSRLKNIEINDTNQVISNTSHFNHSNDYDNSNMNNQALISRLCLDACGFLYRLWKCSFETHQQVGFHRVHLQTIIAISKLVSELSPGFEASLSLLHSLAQTDMQRISESTSTKSLTTTVTTTSSSSSNASGKLFWTDSNIRLFLDDIDDLIHRILTVLNATAEMRRHCDDPERIVDLQYALAKSYSSNPALRRTWLEELVKLHMNSRSFTELAMTKLHIAALMAEYLKRKGILDCEFPQGCNAFKTISSNIYIEENGLKTDSTILEISYTQENLLTDLNEAALALESAGLYECIQPVYNLILPVYESKCQYMNLAQIYHHIGRTYEAINRIESYGHRLFAAYYRVTFHGQLFESMAGKSFIYRSNPCQKLNEKCDELLQLYRHKYGEQSVELLTDNFIDRSILDPMKAYVQITYVEPYKEIKDSDKKPLRSYEKHHDVRQFMFEAPFLRQPGLSTEECLLAPGPKQSDDLTIQWKRRTILTTEATFPHIRRRLEIIQVTEIDFTPIDSAIDAIQCKIQELMSHVITLRNNLTICHYSANPTLNEDKRVSINMLSLHSPIVITNTSSNIPNVTSTTTTTTTTTINSSINGNNSKISTYKIPLLMDMQLQGALLPTVNAGPMAYAQAFLKVENQSFYPITKVNRLKELFFVHEAKYRAMRDALDRYRVDLSNLLKEEIIVNEKELRIGPKSSSSSSLPSSPTTSSSFTMNHIH</sequence>
<gene>
    <name evidence="5" type="ORF">SMRZ_LOCUS230</name>
</gene>
<feature type="compositionally biased region" description="Low complexity" evidence="3">
    <location>
        <begin position="884"/>
        <end position="899"/>
    </location>
</feature>
<dbReference type="EMBL" id="UZAI01000039">
    <property type="protein sequence ID" value="VDO47167.1"/>
    <property type="molecule type" value="Genomic_DNA"/>
</dbReference>
<dbReference type="GO" id="GO:0005085">
    <property type="term" value="F:guanyl-nucleotide exchange factor activity"/>
    <property type="evidence" value="ECO:0007669"/>
    <property type="project" value="UniProtKB-KW"/>
</dbReference>
<dbReference type="InterPro" id="IPR043161">
    <property type="entry name" value="DOCK_C_lobe_A"/>
</dbReference>
<dbReference type="InterPro" id="IPR027357">
    <property type="entry name" value="DOCKER_dom"/>
</dbReference>
<feature type="region of interest" description="Disordered" evidence="3">
    <location>
        <begin position="304"/>
        <end position="324"/>
    </location>
</feature>
<dbReference type="Gene3D" id="1.20.58.740">
    <property type="match status" value="1"/>
</dbReference>